<keyword evidence="3 6" id="KW-0269">Exonuclease</keyword>
<dbReference type="InterPro" id="IPR012337">
    <property type="entry name" value="RNaseH-like_sf"/>
</dbReference>
<dbReference type="SUPFAM" id="SSF53098">
    <property type="entry name" value="Ribonuclease H-like"/>
    <property type="match status" value="1"/>
</dbReference>
<keyword evidence="1" id="KW-0540">Nuclease</keyword>
<evidence type="ECO:0000259" key="5">
    <source>
        <dbReference type="SMART" id="SM00479"/>
    </source>
</evidence>
<gene>
    <name evidence="6" type="ORF">GCM10025789_25110</name>
</gene>
<sequence>MVAAAWKRRPGGQGPRRRTQALPADPPPSRDTPIGQAPLLAVDFETTGLVPGTDEVISVGLVDVDGLRIPLGSATNFLVNPGGGVGQSAIIHHLTDDEVLAHGVTMQEALDRVFDRLAGRVLLAHHAAIEVGFLAAAVKRVHGVGISIRAVDTLGLGLRALGIDEDHPRDALRLWRLRRRAGLPSYKGHDAVVDALACAELYLALAQELGLRDLGAALRLS</sequence>
<feature type="region of interest" description="Disordered" evidence="4">
    <location>
        <begin position="1"/>
        <end position="35"/>
    </location>
</feature>
<feature type="domain" description="Exonuclease" evidence="5">
    <location>
        <begin position="38"/>
        <end position="211"/>
    </location>
</feature>
<dbReference type="Proteomes" id="UP001501521">
    <property type="component" value="Unassembled WGS sequence"/>
</dbReference>
<dbReference type="InterPro" id="IPR013520">
    <property type="entry name" value="Ribonucl_H"/>
</dbReference>
<proteinExistence type="predicted"/>
<organism evidence="6 7">
    <name type="scientific">Tessaracoccus lubricantis</name>
    <dbReference type="NCBI Taxonomy" id="545543"/>
    <lineage>
        <taxon>Bacteria</taxon>
        <taxon>Bacillati</taxon>
        <taxon>Actinomycetota</taxon>
        <taxon>Actinomycetes</taxon>
        <taxon>Propionibacteriales</taxon>
        <taxon>Propionibacteriaceae</taxon>
        <taxon>Tessaracoccus</taxon>
    </lineage>
</organism>
<evidence type="ECO:0000313" key="6">
    <source>
        <dbReference type="EMBL" id="GAA4904861.1"/>
    </source>
</evidence>
<evidence type="ECO:0000313" key="7">
    <source>
        <dbReference type="Proteomes" id="UP001501521"/>
    </source>
</evidence>
<accession>A0ABP9FTL7</accession>
<keyword evidence="2" id="KW-0378">Hydrolase</keyword>
<dbReference type="CDD" id="cd06127">
    <property type="entry name" value="DEDDh"/>
    <property type="match status" value="1"/>
</dbReference>
<dbReference type="Gene3D" id="3.30.420.10">
    <property type="entry name" value="Ribonuclease H-like superfamily/Ribonuclease H"/>
    <property type="match status" value="1"/>
</dbReference>
<protein>
    <submittedName>
        <fullName evidence="6">Exonuclease domain-containing protein</fullName>
    </submittedName>
</protein>
<dbReference type="InterPro" id="IPR036397">
    <property type="entry name" value="RNaseH_sf"/>
</dbReference>
<keyword evidence="7" id="KW-1185">Reference proteome</keyword>
<dbReference type="EMBL" id="BAABLV010000036">
    <property type="protein sequence ID" value="GAA4904861.1"/>
    <property type="molecule type" value="Genomic_DNA"/>
</dbReference>
<dbReference type="PANTHER" id="PTHR30231">
    <property type="entry name" value="DNA POLYMERASE III SUBUNIT EPSILON"/>
    <property type="match status" value="1"/>
</dbReference>
<dbReference type="RefSeq" id="WP_345583361.1">
    <property type="nucleotide sequence ID" value="NZ_BAABLV010000036.1"/>
</dbReference>
<dbReference type="SMART" id="SM00479">
    <property type="entry name" value="EXOIII"/>
    <property type="match status" value="1"/>
</dbReference>
<name>A0ABP9FTL7_9ACTN</name>
<evidence type="ECO:0000256" key="1">
    <source>
        <dbReference type="ARBA" id="ARBA00022722"/>
    </source>
</evidence>
<evidence type="ECO:0000256" key="3">
    <source>
        <dbReference type="ARBA" id="ARBA00022839"/>
    </source>
</evidence>
<dbReference type="Pfam" id="PF00929">
    <property type="entry name" value="RNase_T"/>
    <property type="match status" value="1"/>
</dbReference>
<feature type="compositionally biased region" description="Basic residues" evidence="4">
    <location>
        <begin position="1"/>
        <end position="19"/>
    </location>
</feature>
<dbReference type="PANTHER" id="PTHR30231:SF4">
    <property type="entry name" value="PROTEIN NEN2"/>
    <property type="match status" value="1"/>
</dbReference>
<evidence type="ECO:0000256" key="2">
    <source>
        <dbReference type="ARBA" id="ARBA00022801"/>
    </source>
</evidence>
<evidence type="ECO:0000256" key="4">
    <source>
        <dbReference type="SAM" id="MobiDB-lite"/>
    </source>
</evidence>
<comment type="caution">
    <text evidence="6">The sequence shown here is derived from an EMBL/GenBank/DDBJ whole genome shotgun (WGS) entry which is preliminary data.</text>
</comment>
<reference evidence="7" key="1">
    <citation type="journal article" date="2019" name="Int. J. Syst. Evol. Microbiol.">
        <title>The Global Catalogue of Microorganisms (GCM) 10K type strain sequencing project: providing services to taxonomists for standard genome sequencing and annotation.</title>
        <authorList>
            <consortium name="The Broad Institute Genomics Platform"/>
            <consortium name="The Broad Institute Genome Sequencing Center for Infectious Disease"/>
            <person name="Wu L."/>
            <person name="Ma J."/>
        </authorList>
    </citation>
    <scope>NUCLEOTIDE SEQUENCE [LARGE SCALE GENOMIC DNA]</scope>
    <source>
        <strain evidence="7">JCM 19125</strain>
    </source>
</reference>
<dbReference type="GO" id="GO:0004527">
    <property type="term" value="F:exonuclease activity"/>
    <property type="evidence" value="ECO:0007669"/>
    <property type="project" value="UniProtKB-KW"/>
</dbReference>